<dbReference type="KEGG" id="gai:IMCC3135_10070"/>
<organism evidence="2 3">
    <name type="scientific">Granulosicoccus antarcticus IMCC3135</name>
    <dbReference type="NCBI Taxonomy" id="1192854"/>
    <lineage>
        <taxon>Bacteria</taxon>
        <taxon>Pseudomonadati</taxon>
        <taxon>Pseudomonadota</taxon>
        <taxon>Gammaproteobacteria</taxon>
        <taxon>Chromatiales</taxon>
        <taxon>Granulosicoccaceae</taxon>
        <taxon>Granulosicoccus</taxon>
    </lineage>
</organism>
<dbReference type="AlphaFoldDB" id="A0A2Z2NQX6"/>
<gene>
    <name evidence="2" type="ORF">IMCC3135_10070</name>
</gene>
<evidence type="ECO:0000256" key="1">
    <source>
        <dbReference type="SAM" id="Phobius"/>
    </source>
</evidence>
<keyword evidence="1" id="KW-0812">Transmembrane</keyword>
<proteinExistence type="predicted"/>
<evidence type="ECO:0000313" key="3">
    <source>
        <dbReference type="Proteomes" id="UP000250079"/>
    </source>
</evidence>
<evidence type="ECO:0000313" key="2">
    <source>
        <dbReference type="EMBL" id="ASJ72108.1"/>
    </source>
</evidence>
<reference evidence="2 3" key="1">
    <citation type="submission" date="2016-12" db="EMBL/GenBank/DDBJ databases">
        <authorList>
            <person name="Song W.-J."/>
            <person name="Kurnit D.M."/>
        </authorList>
    </citation>
    <scope>NUCLEOTIDE SEQUENCE [LARGE SCALE GENOMIC DNA]</scope>
    <source>
        <strain evidence="2 3">IMCC3135</strain>
    </source>
</reference>
<name>A0A2Z2NQX6_9GAMM</name>
<protein>
    <submittedName>
        <fullName evidence="2">Uncharacterized protein</fullName>
    </submittedName>
</protein>
<keyword evidence="3" id="KW-1185">Reference proteome</keyword>
<sequence length="139" mass="15537">MIVSTKSLLDVYRSEIGDLGGDDETSGTSLRFDRFVMILIIAFSLAISAMGVMGMYKFLSSENFGLSILSLFFVVVGVYSALGVYREFVSMDMISKMLPSIPGESQMEVIRVLLDKDRNLTLIDRLLSMIENIFPTKQK</sequence>
<keyword evidence="1" id="KW-0472">Membrane</keyword>
<keyword evidence="1" id="KW-1133">Transmembrane helix</keyword>
<dbReference type="EMBL" id="CP018632">
    <property type="protein sequence ID" value="ASJ72108.1"/>
    <property type="molecule type" value="Genomic_DNA"/>
</dbReference>
<dbReference type="Proteomes" id="UP000250079">
    <property type="component" value="Chromosome"/>
</dbReference>
<dbReference type="RefSeq" id="WP_088917458.1">
    <property type="nucleotide sequence ID" value="NZ_CP018632.1"/>
</dbReference>
<feature type="transmembrane region" description="Helical" evidence="1">
    <location>
        <begin position="35"/>
        <end position="58"/>
    </location>
</feature>
<feature type="transmembrane region" description="Helical" evidence="1">
    <location>
        <begin position="64"/>
        <end position="85"/>
    </location>
</feature>
<accession>A0A2Z2NQX6</accession>